<dbReference type="InterPro" id="IPR050645">
    <property type="entry name" value="Histidine_acid_phosphatase"/>
</dbReference>
<protein>
    <recommendedName>
        <fullName evidence="7">Phosphatase</fullName>
    </recommendedName>
</protein>
<reference evidence="5" key="1">
    <citation type="submission" date="2023-10" db="EMBL/GenBank/DDBJ databases">
        <title>Genome assembly of Pristionchus species.</title>
        <authorList>
            <person name="Yoshida K."/>
            <person name="Sommer R.J."/>
        </authorList>
    </citation>
    <scope>NUCLEOTIDE SEQUENCE</scope>
    <source>
        <strain evidence="5">RS5133</strain>
    </source>
</reference>
<feature type="signal peptide" evidence="4">
    <location>
        <begin position="1"/>
        <end position="27"/>
    </location>
</feature>
<keyword evidence="3" id="KW-0812">Transmembrane</keyword>
<evidence type="ECO:0008006" key="7">
    <source>
        <dbReference type="Google" id="ProtNLM"/>
    </source>
</evidence>
<evidence type="ECO:0000256" key="2">
    <source>
        <dbReference type="ARBA" id="ARBA00005375"/>
    </source>
</evidence>
<gene>
    <name evidence="5" type="ORF">PFISCL1PPCAC_10250</name>
</gene>
<dbReference type="PANTHER" id="PTHR11567:SF210">
    <property type="entry name" value="ACID PHOSPHATASE 5-RELATED"/>
    <property type="match status" value="1"/>
</dbReference>
<feature type="chain" id="PRO_5043686211" description="Phosphatase" evidence="4">
    <location>
        <begin position="28"/>
        <end position="449"/>
    </location>
</feature>
<dbReference type="PROSITE" id="PS00778">
    <property type="entry name" value="HIS_ACID_PHOSPHAT_2"/>
    <property type="match status" value="1"/>
</dbReference>
<evidence type="ECO:0000256" key="1">
    <source>
        <dbReference type="ARBA" id="ARBA00000032"/>
    </source>
</evidence>
<comment type="catalytic activity">
    <reaction evidence="1">
        <text>a phosphate monoester + H2O = an alcohol + phosphate</text>
        <dbReference type="Rhea" id="RHEA:15017"/>
        <dbReference type="ChEBI" id="CHEBI:15377"/>
        <dbReference type="ChEBI" id="CHEBI:30879"/>
        <dbReference type="ChEBI" id="CHEBI:43474"/>
        <dbReference type="ChEBI" id="CHEBI:67140"/>
        <dbReference type="EC" id="3.1.3.2"/>
    </reaction>
</comment>
<dbReference type="GO" id="GO:0003993">
    <property type="term" value="F:acid phosphatase activity"/>
    <property type="evidence" value="ECO:0007669"/>
    <property type="project" value="UniProtKB-EC"/>
</dbReference>
<dbReference type="InterPro" id="IPR033379">
    <property type="entry name" value="Acid_Pase_AS"/>
</dbReference>
<sequence>SSCLHLSSRGMPLSLSLLLLLLPLSSSNRFISGRWINEGNPTRVEGEANADTLRFVQVLWRHGDRTPAILIPTDKENGEETWPEGLGELTTVGMAQQYRLGKWLRERYGKYLGEKWDRAAVHVRSSDYNRTLMSAQANLAGLFPPSDGEKFDKNIGWQPIPVHTVPREIDVQLYEEIHCPTAEADKDAIFDESPRAIQVEKENAKLLKFLKEKTGIADLRLKTVWTVFDSLNAELCHNGTHKWPEWMNDSLWEKIVKVYDDSSRLAFHTNTLRRLRGGPLVHEVLDRFTAKIEGKLEKTKMYAYSAHDTTLAAILATFGIFPVRFPLYATAIVIEMHQRGKEYYIEMYHKNETDGKDTFKHEMEGCHTPCKLETLKKAMAPYEPADWHEECGLSKDNTLRYIVAITVLSLTTLLFGSIIAVDVFLKYRNRHPTSDSSERLLDEDETNEA</sequence>
<dbReference type="InterPro" id="IPR000560">
    <property type="entry name" value="His_Pase_clade-2"/>
</dbReference>
<comment type="similarity">
    <text evidence="2">Belongs to the histidine acid phosphatase family.</text>
</comment>
<evidence type="ECO:0000313" key="5">
    <source>
        <dbReference type="EMBL" id="GMT18953.1"/>
    </source>
</evidence>
<dbReference type="Pfam" id="PF00328">
    <property type="entry name" value="His_Phos_2"/>
    <property type="match status" value="1"/>
</dbReference>
<dbReference type="CDD" id="cd07061">
    <property type="entry name" value="HP_HAP_like"/>
    <property type="match status" value="1"/>
</dbReference>
<evidence type="ECO:0000313" key="6">
    <source>
        <dbReference type="Proteomes" id="UP001432322"/>
    </source>
</evidence>
<evidence type="ECO:0000256" key="3">
    <source>
        <dbReference type="SAM" id="Phobius"/>
    </source>
</evidence>
<dbReference type="SUPFAM" id="SSF53254">
    <property type="entry name" value="Phosphoglycerate mutase-like"/>
    <property type="match status" value="1"/>
</dbReference>
<organism evidence="5 6">
    <name type="scientific">Pristionchus fissidentatus</name>
    <dbReference type="NCBI Taxonomy" id="1538716"/>
    <lineage>
        <taxon>Eukaryota</taxon>
        <taxon>Metazoa</taxon>
        <taxon>Ecdysozoa</taxon>
        <taxon>Nematoda</taxon>
        <taxon>Chromadorea</taxon>
        <taxon>Rhabditida</taxon>
        <taxon>Rhabditina</taxon>
        <taxon>Diplogasteromorpha</taxon>
        <taxon>Diplogasteroidea</taxon>
        <taxon>Neodiplogasteridae</taxon>
        <taxon>Pristionchus</taxon>
    </lineage>
</organism>
<dbReference type="AlphaFoldDB" id="A0AAV5VL13"/>
<keyword evidence="4" id="KW-0732">Signal</keyword>
<dbReference type="EMBL" id="BTSY01000003">
    <property type="protein sequence ID" value="GMT18953.1"/>
    <property type="molecule type" value="Genomic_DNA"/>
</dbReference>
<dbReference type="PROSITE" id="PS00616">
    <property type="entry name" value="HIS_ACID_PHOSPHAT_1"/>
    <property type="match status" value="1"/>
</dbReference>
<feature type="non-terminal residue" evidence="5">
    <location>
        <position position="1"/>
    </location>
</feature>
<keyword evidence="3" id="KW-0472">Membrane</keyword>
<keyword evidence="3" id="KW-1133">Transmembrane helix</keyword>
<comment type="caution">
    <text evidence="5">The sequence shown here is derived from an EMBL/GenBank/DDBJ whole genome shotgun (WGS) entry which is preliminary data.</text>
</comment>
<dbReference type="Gene3D" id="3.40.50.1240">
    <property type="entry name" value="Phosphoglycerate mutase-like"/>
    <property type="match status" value="1"/>
</dbReference>
<proteinExistence type="inferred from homology"/>
<feature type="transmembrane region" description="Helical" evidence="3">
    <location>
        <begin position="401"/>
        <end position="425"/>
    </location>
</feature>
<dbReference type="Proteomes" id="UP001432322">
    <property type="component" value="Unassembled WGS sequence"/>
</dbReference>
<accession>A0AAV5VL13</accession>
<name>A0AAV5VL13_9BILA</name>
<dbReference type="PANTHER" id="PTHR11567">
    <property type="entry name" value="ACID PHOSPHATASE-RELATED"/>
    <property type="match status" value="1"/>
</dbReference>
<dbReference type="InterPro" id="IPR029033">
    <property type="entry name" value="His_PPase_superfam"/>
</dbReference>
<evidence type="ECO:0000256" key="4">
    <source>
        <dbReference type="SAM" id="SignalP"/>
    </source>
</evidence>
<keyword evidence="6" id="KW-1185">Reference proteome</keyword>